<dbReference type="GO" id="GO:0008784">
    <property type="term" value="F:alanine racemase activity"/>
    <property type="evidence" value="ECO:0007669"/>
    <property type="project" value="UniProtKB-UniRule"/>
</dbReference>
<dbReference type="FunFam" id="3.20.20.10:FF:000002">
    <property type="entry name" value="Alanine racemase"/>
    <property type="match status" value="1"/>
</dbReference>
<evidence type="ECO:0000313" key="10">
    <source>
        <dbReference type="Proteomes" id="UP000595917"/>
    </source>
</evidence>
<feature type="domain" description="Alanine racemase C-terminal" evidence="8">
    <location>
        <begin position="244"/>
        <end position="369"/>
    </location>
</feature>
<feature type="modified residue" description="N6-(pyridoxal phosphate)lysine" evidence="5 6">
    <location>
        <position position="35"/>
    </location>
</feature>
<dbReference type="EC" id="5.1.1.1" evidence="5"/>
<dbReference type="PANTHER" id="PTHR30511:SF0">
    <property type="entry name" value="ALANINE RACEMASE, CATABOLIC-RELATED"/>
    <property type="match status" value="1"/>
</dbReference>
<dbReference type="AlphaFoldDB" id="A0A7T8BAQ0"/>
<evidence type="ECO:0000256" key="4">
    <source>
        <dbReference type="ARBA" id="ARBA00023235"/>
    </source>
</evidence>
<dbReference type="Pfam" id="PF01168">
    <property type="entry name" value="Ala_racemase_N"/>
    <property type="match status" value="1"/>
</dbReference>
<dbReference type="EMBL" id="CP067089">
    <property type="protein sequence ID" value="QQO09245.1"/>
    <property type="molecule type" value="Genomic_DNA"/>
</dbReference>
<organism evidence="9 10">
    <name type="scientific">Breznakiella homolactica</name>
    <dbReference type="NCBI Taxonomy" id="2798577"/>
    <lineage>
        <taxon>Bacteria</taxon>
        <taxon>Pseudomonadati</taxon>
        <taxon>Spirochaetota</taxon>
        <taxon>Spirochaetia</taxon>
        <taxon>Spirochaetales</taxon>
        <taxon>Breznakiellaceae</taxon>
        <taxon>Breznakiella</taxon>
    </lineage>
</organism>
<evidence type="ECO:0000313" key="9">
    <source>
        <dbReference type="EMBL" id="QQO09245.1"/>
    </source>
</evidence>
<feature type="binding site" evidence="5 7">
    <location>
        <position position="133"/>
    </location>
    <ligand>
        <name>substrate</name>
    </ligand>
</feature>
<comment type="cofactor">
    <cofactor evidence="2 5 6">
        <name>pyridoxal 5'-phosphate</name>
        <dbReference type="ChEBI" id="CHEBI:597326"/>
    </cofactor>
</comment>
<dbReference type="SMART" id="SM01005">
    <property type="entry name" value="Ala_racemase_C"/>
    <property type="match status" value="1"/>
</dbReference>
<dbReference type="Gene3D" id="2.40.37.10">
    <property type="entry name" value="Lyase, Ornithine Decarboxylase, Chain A, domain 1"/>
    <property type="match status" value="1"/>
</dbReference>
<dbReference type="GO" id="GO:0030632">
    <property type="term" value="P:D-alanine biosynthetic process"/>
    <property type="evidence" value="ECO:0007669"/>
    <property type="project" value="UniProtKB-UniRule"/>
</dbReference>
<feature type="active site" description="Proton acceptor; specific for D-alanine" evidence="5">
    <location>
        <position position="35"/>
    </location>
</feature>
<dbReference type="UniPathway" id="UPA00042">
    <property type="reaction ID" value="UER00497"/>
</dbReference>
<keyword evidence="3 5" id="KW-0663">Pyridoxal phosphate</keyword>
<dbReference type="GO" id="GO:0030170">
    <property type="term" value="F:pyridoxal phosphate binding"/>
    <property type="evidence" value="ECO:0007669"/>
    <property type="project" value="UniProtKB-UniRule"/>
</dbReference>
<dbReference type="HAMAP" id="MF_01201">
    <property type="entry name" value="Ala_racemase"/>
    <property type="match status" value="1"/>
</dbReference>
<dbReference type="SUPFAM" id="SSF50621">
    <property type="entry name" value="Alanine racemase C-terminal domain-like"/>
    <property type="match status" value="1"/>
</dbReference>
<dbReference type="RefSeq" id="WP_215626551.1">
    <property type="nucleotide sequence ID" value="NZ_CP067089.2"/>
</dbReference>
<keyword evidence="10" id="KW-1185">Reference proteome</keyword>
<dbReference type="PANTHER" id="PTHR30511">
    <property type="entry name" value="ALANINE RACEMASE"/>
    <property type="match status" value="1"/>
</dbReference>
<name>A0A7T8BAQ0_9SPIR</name>
<protein>
    <recommendedName>
        <fullName evidence="5">Alanine racemase</fullName>
        <ecNumber evidence="5">5.1.1.1</ecNumber>
    </recommendedName>
</protein>
<dbReference type="Proteomes" id="UP000595917">
    <property type="component" value="Chromosome"/>
</dbReference>
<sequence length="370" mass="39664">MRATKAIIHLDRLRGNIQAVREKIGPNPRICVPIKADAYGHGAVRIAVAAIQAGAGYLAVASTQEGIELRDAGIVAPILLLSQPLAEELPDIVRYRLTLMISDADFAAEAAAAADRAGDILSVHLKVDTGMGRMGCRPGDALVLARHIGSQISLKLTGTATHFAVADSAKPDDVLYTKEQIHCFQSVLEEFRDSGVNPGIVHAANSGAVVLHGDSFFDMVRPGLLLYGYPPVREAAELVPVEPVMELRTHIVFTKEVFKGESVSYGRTWQADRNTILGTLPVGYADGLPRSLSGRYSVAIGGKAYPLVGTICMDQCLVDLGPDTDLKRWDEVTVFGNGGSDAADVADILGTIPYEITCNIHKRVPRVYVT</sequence>
<evidence type="ECO:0000256" key="5">
    <source>
        <dbReference type="HAMAP-Rule" id="MF_01201"/>
    </source>
</evidence>
<dbReference type="Pfam" id="PF00842">
    <property type="entry name" value="Ala_racemase_C"/>
    <property type="match status" value="1"/>
</dbReference>
<gene>
    <name evidence="9" type="primary">alr</name>
    <name evidence="9" type="ORF">JFL75_20325</name>
</gene>
<feature type="binding site" evidence="5 7">
    <location>
        <position position="313"/>
    </location>
    <ligand>
        <name>substrate</name>
    </ligand>
</feature>
<reference evidence="9" key="1">
    <citation type="submission" date="2021-01" db="EMBL/GenBank/DDBJ databases">
        <title>Description of Breznakiella homolactica.</title>
        <authorList>
            <person name="Song Y."/>
            <person name="Brune A."/>
        </authorList>
    </citation>
    <scope>NUCLEOTIDE SEQUENCE</scope>
    <source>
        <strain evidence="9">RmG30</strain>
    </source>
</reference>
<proteinExistence type="inferred from homology"/>
<dbReference type="InterPro" id="IPR009006">
    <property type="entry name" value="Ala_racemase/Decarboxylase_C"/>
</dbReference>
<evidence type="ECO:0000256" key="6">
    <source>
        <dbReference type="PIRSR" id="PIRSR600821-50"/>
    </source>
</evidence>
<dbReference type="PROSITE" id="PS00395">
    <property type="entry name" value="ALANINE_RACEMASE"/>
    <property type="match status" value="1"/>
</dbReference>
<comment type="pathway">
    <text evidence="5">Amino-acid biosynthesis; D-alanine biosynthesis; D-alanine from L-alanine: step 1/1.</text>
</comment>
<comment type="catalytic activity">
    <reaction evidence="1 5">
        <text>L-alanine = D-alanine</text>
        <dbReference type="Rhea" id="RHEA:20249"/>
        <dbReference type="ChEBI" id="CHEBI:57416"/>
        <dbReference type="ChEBI" id="CHEBI:57972"/>
        <dbReference type="EC" id="5.1.1.1"/>
    </reaction>
</comment>
<feature type="active site" description="Proton acceptor; specific for L-alanine" evidence="5">
    <location>
        <position position="265"/>
    </location>
</feature>
<dbReference type="GO" id="GO:0005829">
    <property type="term" value="C:cytosol"/>
    <property type="evidence" value="ECO:0007669"/>
    <property type="project" value="TreeGrafter"/>
</dbReference>
<accession>A0A7T8BAQ0</accession>
<dbReference type="CDD" id="cd00430">
    <property type="entry name" value="PLPDE_III_AR"/>
    <property type="match status" value="1"/>
</dbReference>
<dbReference type="Gene3D" id="3.20.20.10">
    <property type="entry name" value="Alanine racemase"/>
    <property type="match status" value="1"/>
</dbReference>
<evidence type="ECO:0000256" key="7">
    <source>
        <dbReference type="PIRSR" id="PIRSR600821-52"/>
    </source>
</evidence>
<dbReference type="PRINTS" id="PR00992">
    <property type="entry name" value="ALARACEMASE"/>
</dbReference>
<comment type="function">
    <text evidence="5">Catalyzes the interconversion of L-alanine and D-alanine. May also act on other amino acids.</text>
</comment>
<evidence type="ECO:0000256" key="1">
    <source>
        <dbReference type="ARBA" id="ARBA00000316"/>
    </source>
</evidence>
<dbReference type="InterPro" id="IPR001608">
    <property type="entry name" value="Ala_racemase_N"/>
</dbReference>
<evidence type="ECO:0000259" key="8">
    <source>
        <dbReference type="SMART" id="SM01005"/>
    </source>
</evidence>
<dbReference type="KEGG" id="bhc:JFL75_20325"/>
<dbReference type="InterPro" id="IPR029066">
    <property type="entry name" value="PLP-binding_barrel"/>
</dbReference>
<evidence type="ECO:0000256" key="2">
    <source>
        <dbReference type="ARBA" id="ARBA00001933"/>
    </source>
</evidence>
<keyword evidence="4 5" id="KW-0413">Isomerase</keyword>
<dbReference type="InterPro" id="IPR011079">
    <property type="entry name" value="Ala_racemase_C"/>
</dbReference>
<dbReference type="InterPro" id="IPR000821">
    <property type="entry name" value="Ala_racemase"/>
</dbReference>
<comment type="similarity">
    <text evidence="5">Belongs to the alanine racemase family.</text>
</comment>
<evidence type="ECO:0000256" key="3">
    <source>
        <dbReference type="ARBA" id="ARBA00022898"/>
    </source>
</evidence>
<dbReference type="InterPro" id="IPR020622">
    <property type="entry name" value="Ala_racemase_pyridoxalP-BS"/>
</dbReference>
<dbReference type="SUPFAM" id="SSF51419">
    <property type="entry name" value="PLP-binding barrel"/>
    <property type="match status" value="1"/>
</dbReference>
<dbReference type="NCBIfam" id="TIGR00492">
    <property type="entry name" value="alr"/>
    <property type="match status" value="1"/>
</dbReference>